<evidence type="ECO:0000313" key="9">
    <source>
        <dbReference type="EMBL" id="PAV55993.1"/>
    </source>
</evidence>
<dbReference type="GO" id="GO:0030641">
    <property type="term" value="P:regulation of cellular pH"/>
    <property type="evidence" value="ECO:0007669"/>
    <property type="project" value="TreeGrafter"/>
</dbReference>
<dbReference type="Pfam" id="PF20520">
    <property type="entry name" value="Ac45-VOA1_TM"/>
    <property type="match status" value="1"/>
</dbReference>
<protein>
    <recommendedName>
        <fullName evidence="8">V-type proton ATPase subunit S1/VOA1 transmembrane domain-containing protein</fullName>
    </recommendedName>
</protein>
<dbReference type="EMBL" id="LIAE01010731">
    <property type="protein sequence ID" value="PAV55993.1"/>
    <property type="molecule type" value="Genomic_DNA"/>
</dbReference>
<comment type="caution">
    <text evidence="9">The sequence shown here is derived from an EMBL/GenBank/DDBJ whole genome shotgun (WGS) entry which is preliminary data.</text>
</comment>
<evidence type="ECO:0000256" key="4">
    <source>
        <dbReference type="ARBA" id="ARBA00022989"/>
    </source>
</evidence>
<comment type="similarity">
    <text evidence="2">Belongs to the vacuolar ATPase subunit S1 family.</text>
</comment>
<sequence>MNHWQVHLLLASFCVFSVLGQSSDGTTMSGGNTASAGGKYQPLPLHIPPFNVSDYSGINDDEQCMLYLEGLSVVVMDNLDKSNLKFAQIDIRAGDAEWDYAKDDVLCPTNFTQGPYKFTIRLKTTRELNGNSTDDSKTPAIRIASGTSFSFTISLNTTLDLFWKLGGAIVGSDPLQVQGLKDPFSTAGTMVAKSRVFSLETAGINGVYGRGWACSLTQAFWFNTGTDHYFIGIMLYNTQIQLTGINSTADANCKGCHYFMQQVDDCVGTFSPGSWMGIISALVMVAGLMFGYVMLQSVQTIDLFDDPKHKQIVINVRE</sequence>
<dbReference type="InterPro" id="IPR046756">
    <property type="entry name" value="VAS1/VOA1_TM"/>
</dbReference>
<accession>A0A2A2J365</accession>
<feature type="transmembrane region" description="Helical" evidence="6">
    <location>
        <begin position="275"/>
        <end position="295"/>
    </location>
</feature>
<comment type="subcellular location">
    <subcellularLocation>
        <location evidence="1">Membrane</location>
        <topology evidence="1">Single-pass membrane protein</topology>
    </subcellularLocation>
</comment>
<keyword evidence="5 6" id="KW-0472">Membrane</keyword>
<dbReference type="GO" id="GO:0033176">
    <property type="term" value="C:proton-transporting V-type ATPase complex"/>
    <property type="evidence" value="ECO:0007669"/>
    <property type="project" value="TreeGrafter"/>
</dbReference>
<feature type="domain" description="V-type proton ATPase subunit S1/VOA1 transmembrane" evidence="8">
    <location>
        <begin position="268"/>
        <end position="306"/>
    </location>
</feature>
<keyword evidence="3 6" id="KW-0812">Transmembrane</keyword>
<dbReference type="PANTHER" id="PTHR12471:SF7">
    <property type="entry name" value="V-TYPE PROTON ATPASE SUBUNIT S1"/>
    <property type="match status" value="1"/>
</dbReference>
<dbReference type="PANTHER" id="PTHR12471">
    <property type="entry name" value="VACUOLAR ATP SYNTHASE SUBUNIT S1"/>
    <property type="match status" value="1"/>
</dbReference>
<dbReference type="STRING" id="2018661.A0A2A2J365"/>
<dbReference type="GO" id="GO:0001671">
    <property type="term" value="F:ATPase activator activity"/>
    <property type="evidence" value="ECO:0007669"/>
    <property type="project" value="TreeGrafter"/>
</dbReference>
<feature type="chain" id="PRO_5011996753" description="V-type proton ATPase subunit S1/VOA1 transmembrane domain-containing protein" evidence="7">
    <location>
        <begin position="21"/>
        <end position="318"/>
    </location>
</feature>
<keyword evidence="4 6" id="KW-1133">Transmembrane helix</keyword>
<evidence type="ECO:0000313" key="10">
    <source>
        <dbReference type="Proteomes" id="UP000218231"/>
    </source>
</evidence>
<dbReference type="AlphaFoldDB" id="A0A2A2J365"/>
<organism evidence="9 10">
    <name type="scientific">Diploscapter pachys</name>
    <dbReference type="NCBI Taxonomy" id="2018661"/>
    <lineage>
        <taxon>Eukaryota</taxon>
        <taxon>Metazoa</taxon>
        <taxon>Ecdysozoa</taxon>
        <taxon>Nematoda</taxon>
        <taxon>Chromadorea</taxon>
        <taxon>Rhabditida</taxon>
        <taxon>Rhabditina</taxon>
        <taxon>Rhabditomorpha</taxon>
        <taxon>Rhabditoidea</taxon>
        <taxon>Rhabditidae</taxon>
        <taxon>Diploscapter</taxon>
    </lineage>
</organism>
<evidence type="ECO:0000259" key="8">
    <source>
        <dbReference type="Pfam" id="PF20520"/>
    </source>
</evidence>
<keyword evidence="7" id="KW-0732">Signal</keyword>
<name>A0A2A2J365_9BILA</name>
<evidence type="ECO:0000256" key="3">
    <source>
        <dbReference type="ARBA" id="ARBA00022692"/>
    </source>
</evidence>
<evidence type="ECO:0000256" key="6">
    <source>
        <dbReference type="SAM" id="Phobius"/>
    </source>
</evidence>
<gene>
    <name evidence="9" type="ORF">WR25_14358</name>
</gene>
<feature type="signal peptide" evidence="7">
    <location>
        <begin position="1"/>
        <end position="20"/>
    </location>
</feature>
<evidence type="ECO:0000256" key="2">
    <source>
        <dbReference type="ARBA" id="ARBA00009037"/>
    </source>
</evidence>
<evidence type="ECO:0000256" key="5">
    <source>
        <dbReference type="ARBA" id="ARBA00023136"/>
    </source>
</evidence>
<dbReference type="InterPro" id="IPR008388">
    <property type="entry name" value="Ac45_acc_su"/>
</dbReference>
<dbReference type="OrthoDB" id="9985059at2759"/>
<reference evidence="9 10" key="1">
    <citation type="journal article" date="2017" name="Curr. Biol.">
        <title>Genome architecture and evolution of a unichromosomal asexual nematode.</title>
        <authorList>
            <person name="Fradin H."/>
            <person name="Zegar C."/>
            <person name="Gutwein M."/>
            <person name="Lucas J."/>
            <person name="Kovtun M."/>
            <person name="Corcoran D."/>
            <person name="Baugh L.R."/>
            <person name="Kiontke K."/>
            <person name="Gunsalus K."/>
            <person name="Fitch D.H."/>
            <person name="Piano F."/>
        </authorList>
    </citation>
    <scope>NUCLEOTIDE SEQUENCE [LARGE SCALE GENOMIC DNA]</scope>
    <source>
        <strain evidence="9">PF1309</strain>
    </source>
</reference>
<proteinExistence type="inferred from homology"/>
<dbReference type="Proteomes" id="UP000218231">
    <property type="component" value="Unassembled WGS sequence"/>
</dbReference>
<evidence type="ECO:0000256" key="1">
    <source>
        <dbReference type="ARBA" id="ARBA00004167"/>
    </source>
</evidence>
<evidence type="ECO:0000256" key="7">
    <source>
        <dbReference type="SAM" id="SignalP"/>
    </source>
</evidence>
<keyword evidence="10" id="KW-1185">Reference proteome</keyword>